<dbReference type="Pfam" id="PF00669">
    <property type="entry name" value="Flagellin_N"/>
    <property type="match status" value="1"/>
</dbReference>
<dbReference type="InterPro" id="IPR001029">
    <property type="entry name" value="Flagellin_N"/>
</dbReference>
<dbReference type="GO" id="GO:0005198">
    <property type="term" value="F:structural molecule activity"/>
    <property type="evidence" value="ECO:0007669"/>
    <property type="project" value="InterPro"/>
</dbReference>
<comment type="caution">
    <text evidence="2">The sequence shown here is derived from an EMBL/GenBank/DDBJ whole genome shotgun (WGS) entry which is preliminary data.</text>
</comment>
<dbReference type="InterPro" id="IPR001492">
    <property type="entry name" value="Flagellin"/>
</dbReference>
<accession>A0A932I053</accession>
<organism evidence="2 3">
    <name type="scientific">Tectimicrobiota bacterium</name>
    <dbReference type="NCBI Taxonomy" id="2528274"/>
    <lineage>
        <taxon>Bacteria</taxon>
        <taxon>Pseudomonadati</taxon>
        <taxon>Nitrospinota/Tectimicrobiota group</taxon>
        <taxon>Candidatus Tectimicrobiota</taxon>
    </lineage>
</organism>
<feature type="domain" description="Flagellin N-terminal" evidence="1">
    <location>
        <begin position="13"/>
        <end position="140"/>
    </location>
</feature>
<evidence type="ECO:0000313" key="2">
    <source>
        <dbReference type="EMBL" id="MBI3128940.1"/>
    </source>
</evidence>
<dbReference type="PANTHER" id="PTHR42792:SF1">
    <property type="entry name" value="FLAGELLAR HOOK-ASSOCIATED PROTEIN 3"/>
    <property type="match status" value="1"/>
</dbReference>
<name>A0A932I053_UNCTE</name>
<dbReference type="Gene3D" id="1.20.1330.10">
    <property type="entry name" value="f41 fragment of flagellin, N-terminal domain"/>
    <property type="match status" value="2"/>
</dbReference>
<evidence type="ECO:0000259" key="1">
    <source>
        <dbReference type="Pfam" id="PF00669"/>
    </source>
</evidence>
<evidence type="ECO:0000313" key="3">
    <source>
        <dbReference type="Proteomes" id="UP000782312"/>
    </source>
</evidence>
<protein>
    <recommendedName>
        <fullName evidence="1">Flagellin N-terminal domain-containing protein</fullName>
    </recommendedName>
</protein>
<reference evidence="2" key="1">
    <citation type="submission" date="2020-07" db="EMBL/GenBank/DDBJ databases">
        <title>Huge and variable diversity of episymbiotic CPR bacteria and DPANN archaea in groundwater ecosystems.</title>
        <authorList>
            <person name="He C.Y."/>
            <person name="Keren R."/>
            <person name="Whittaker M."/>
            <person name="Farag I.F."/>
            <person name="Doudna J."/>
            <person name="Cate J.H.D."/>
            <person name="Banfield J.F."/>
        </authorList>
    </citation>
    <scope>NUCLEOTIDE SEQUENCE</scope>
    <source>
        <strain evidence="2">NC_groundwater_763_Ag_S-0.2um_68_21</strain>
    </source>
</reference>
<gene>
    <name evidence="2" type="ORF">HYZ11_15145</name>
</gene>
<dbReference type="AlphaFoldDB" id="A0A932I053"/>
<dbReference type="Proteomes" id="UP000782312">
    <property type="component" value="Unassembled WGS sequence"/>
</dbReference>
<dbReference type="SUPFAM" id="SSF64518">
    <property type="entry name" value="Phase 1 flagellin"/>
    <property type="match status" value="2"/>
</dbReference>
<dbReference type="PANTHER" id="PTHR42792">
    <property type="entry name" value="FLAGELLIN"/>
    <property type="match status" value="1"/>
</dbReference>
<dbReference type="EMBL" id="JACPUR010000037">
    <property type="protein sequence ID" value="MBI3128940.1"/>
    <property type="molecule type" value="Genomic_DNA"/>
</dbReference>
<dbReference type="GO" id="GO:0009288">
    <property type="term" value="C:bacterial-type flagellum"/>
    <property type="evidence" value="ECO:0007669"/>
    <property type="project" value="InterPro"/>
</dbReference>
<proteinExistence type="predicted"/>
<sequence length="1227" mass="124418">MVARVTAAQRFSVALRNILTSLDRVQRVQEQIVTGKQLLRPSDDPAGFSKVTSLRALISDSVQFRKNIDASKGALNVTDQTLASIRSLVGEARTLAIGQAGAPADATTRAATAAQVARIRDSILELANTQVGGRFIFAGTAVTTRPFTADGAYLGNDAALLINLGIANPSALNVAGTEFLTTGLNPDLYRISALSKSTAAVSDRYLIDTAGADANNAIAVKSSPSGTVIPVTFAADMGAPAAGLGAVDLNVAGGGLTVGREYAYVVSAVDSTGESIHSAPVTRPVGAGNNAVNFSFDRVAGAVSYRIYRLDDTEYAATGAAGLEGTDFEQQDSLIGTVFDQGPSGPASYTFTDTGQAQQAGQRALGTSSASRTFSGTQLASLVQLRVNNSLKEVTNATRTIRIVEGNGLRSADITVATGLKTGLALASELQTAINASAALSGSTAGGGAGYTVAYDPFADKFTITAGSPVTEMQVDTAQGGLAGLMGFTASGAAAASVTSDATATGVKVAYDTAKDIFSFRASGTAPDKIQVLSAATNPLSTAAGILGFTVDSAQAAEVTSNVKTAFNIISGTNDTFSAQVDGGTNTSITILANMAAPASGLATAELNSPGGSLVVGRQYAYAVSAVDVTGESIHSAPVTRTVTAGNNAINFTFDRVPGAVSYRIYRLDDTEYAATGAAGLEGTDFEQQDSLIGTVNDLGNAGPASYTFLDTGQAQQAGQRALGTATGKKVFTGEDLAGILELRVNNQIKQVAAGATSIRILEDGGVRSATVSIAAGTKSGFALATELQAAINASTVLTGSTSATPPGAGYTVTYNAVADKFSIQVGSPGANVGVDIAQGGLAALMGFTAASPFAATVTSDAARTGAKVDFNVSFKDSFTVSSPALGAASSITLAAGGTDILGTLNLAAGAGAAADSTRLADLNGGRGVAAGSISITNRAGQTFTVDLSTAVTVDDVFTKIEATATGVKASVSADGKRIVLKDTNSPQVSNLIVREVGTSTTASDLGIKADVPGDIVGLDVDPAVSSRTLVSATRDGAGILLGTVDVGGAEVNLALGGKITVADLLSAINTGAAGTAEASISADGQHLRFRSLDSSKSALITDVSGRSAQELGFQGANNLLGLLQTLEEALLRNDGETIARTLDVFTDGLERVGLAQVKVGQVTQQFDRFKAQQEEVQVSFTEVLSSVEDADIVEAMTRFSIFQNTLQAALASSAQILQVQLLDFLR</sequence>